<gene>
    <name evidence="2" type="ORF">POL72_21680</name>
</gene>
<sequence length="121" mass="12617">MSTQREADSEVDRALGLSSSPPTFAGFGPPERGMRKLSAMTPTQARARAAARALTSSGVRASAADLEVDRALGSGVLGVEPPAPARAGFGPPERGARKMPSMTPTQARTRALRREASTPCR</sequence>
<protein>
    <submittedName>
        <fullName evidence="2">Uncharacterized protein</fullName>
    </submittedName>
</protein>
<feature type="region of interest" description="Disordered" evidence="1">
    <location>
        <begin position="1"/>
        <end position="40"/>
    </location>
</feature>
<evidence type="ECO:0000313" key="3">
    <source>
        <dbReference type="Proteomes" id="UP001217485"/>
    </source>
</evidence>
<name>A0ABT5C3M6_9BACT</name>
<evidence type="ECO:0000313" key="2">
    <source>
        <dbReference type="EMBL" id="MDC0680369.1"/>
    </source>
</evidence>
<feature type="compositionally biased region" description="Basic and acidic residues" evidence="1">
    <location>
        <begin position="112"/>
        <end position="121"/>
    </location>
</feature>
<feature type="region of interest" description="Disordered" evidence="1">
    <location>
        <begin position="75"/>
        <end position="121"/>
    </location>
</feature>
<organism evidence="2 3">
    <name type="scientific">Sorangium atrum</name>
    <dbReference type="NCBI Taxonomy" id="2995308"/>
    <lineage>
        <taxon>Bacteria</taxon>
        <taxon>Pseudomonadati</taxon>
        <taxon>Myxococcota</taxon>
        <taxon>Polyangia</taxon>
        <taxon>Polyangiales</taxon>
        <taxon>Polyangiaceae</taxon>
        <taxon>Sorangium</taxon>
    </lineage>
</organism>
<evidence type="ECO:0000256" key="1">
    <source>
        <dbReference type="SAM" id="MobiDB-lite"/>
    </source>
</evidence>
<dbReference type="EMBL" id="JAQNDK010000002">
    <property type="protein sequence ID" value="MDC0680369.1"/>
    <property type="molecule type" value="Genomic_DNA"/>
</dbReference>
<keyword evidence="3" id="KW-1185">Reference proteome</keyword>
<feature type="compositionally biased region" description="Basic and acidic residues" evidence="1">
    <location>
        <begin position="1"/>
        <end position="13"/>
    </location>
</feature>
<comment type="caution">
    <text evidence="2">The sequence shown here is derived from an EMBL/GenBank/DDBJ whole genome shotgun (WGS) entry which is preliminary data.</text>
</comment>
<proteinExistence type="predicted"/>
<dbReference type="RefSeq" id="WP_272097410.1">
    <property type="nucleotide sequence ID" value="NZ_JAQNDK010000002.1"/>
</dbReference>
<reference evidence="2 3" key="1">
    <citation type="submission" date="2023-01" db="EMBL/GenBank/DDBJ databases">
        <title>Minimal conservation of predation-associated metabolite biosynthetic gene clusters underscores biosynthetic potential of Myxococcota including descriptions for ten novel species: Archangium lansinium sp. nov., Myxococcus landrumus sp. nov., Nannocystis bai.</title>
        <authorList>
            <person name="Ahearne A."/>
            <person name="Stevens C."/>
            <person name="Dowd S."/>
        </authorList>
    </citation>
    <scope>NUCLEOTIDE SEQUENCE [LARGE SCALE GENOMIC DNA]</scope>
    <source>
        <strain evidence="2 3">WIWO2</strain>
    </source>
</reference>
<accession>A0ABT5C3M6</accession>
<dbReference type="Proteomes" id="UP001217485">
    <property type="component" value="Unassembled WGS sequence"/>
</dbReference>